<protein>
    <submittedName>
        <fullName evidence="4">XRE family transcriptional regulator</fullName>
    </submittedName>
</protein>
<dbReference type="InterPro" id="IPR001387">
    <property type="entry name" value="Cro/C1-type_HTH"/>
</dbReference>
<proteinExistence type="inferred from homology"/>
<dbReference type="InterPro" id="IPR013430">
    <property type="entry name" value="Toxin_antidote_HigA"/>
</dbReference>
<sequence>METNQELYSDLAIPPGEYLLEVAEELEMPQSELARRMGRPIQAISEIIKGHKAITPETALQLEEVVGVPAHIWTGMETEYQLAKAREEFAQQIEAEAETVSLFPYAEMARLGLVRATRKPIEKVKELRRFFGVAALELIKEVRSYAPAFRQSNTEKVSHEALAVWLRAADLAAQRAETLPFDAKRLKVLLPELRELTRTPPETFVPQLRTLLAECGVAFVLQPHLKSTYTNGATYWARKDKAVLIMTIRGSWADIFWFSLFHELGHILLHDKRHVFLEGGNSDPEWRQQEEEADRFAQKTLIPDAEYQNFIASETVFSSSCIKSFAESVGICPGVVTGRLQHDNKLPHTRHPHRSRLKWADG</sequence>
<dbReference type="InterPro" id="IPR010359">
    <property type="entry name" value="IrrE_HExxH"/>
</dbReference>
<feature type="compositionally biased region" description="Basic residues" evidence="2">
    <location>
        <begin position="347"/>
        <end position="362"/>
    </location>
</feature>
<accession>A0A5M3Q5B6</accession>
<gene>
    <name evidence="4" type="ORF">MSSD14B_41310</name>
</gene>
<comment type="similarity">
    <text evidence="1">Belongs to the short-chain fatty acyl-CoA assimilation regulator (ScfR) family.</text>
</comment>
<dbReference type="Gene3D" id="1.10.260.40">
    <property type="entry name" value="lambda repressor-like DNA-binding domains"/>
    <property type="match status" value="1"/>
</dbReference>
<dbReference type="Pfam" id="PF01381">
    <property type="entry name" value="HTH_3"/>
    <property type="match status" value="1"/>
</dbReference>
<dbReference type="PROSITE" id="PS50943">
    <property type="entry name" value="HTH_CROC1"/>
    <property type="match status" value="1"/>
</dbReference>
<dbReference type="CDD" id="cd00093">
    <property type="entry name" value="HTH_XRE"/>
    <property type="match status" value="1"/>
</dbReference>
<dbReference type="PANTHER" id="PTHR43236">
    <property type="entry name" value="ANTITOXIN HIGA1"/>
    <property type="match status" value="1"/>
</dbReference>
<evidence type="ECO:0000256" key="2">
    <source>
        <dbReference type="SAM" id="MobiDB-lite"/>
    </source>
</evidence>
<feature type="region of interest" description="Disordered" evidence="2">
    <location>
        <begin position="342"/>
        <end position="362"/>
    </location>
</feature>
<reference evidence="4 5" key="1">
    <citation type="journal article" date="2019" name="J. Gen. Appl. Microbiol.">
        <title>Aerobic degradation of cis-dichloroethene by the marine bacterium Marinobacter salsuginis strain 5N-3.</title>
        <authorList>
            <person name="Inoue Y."/>
            <person name="Fukunaga Y."/>
            <person name="Katsumata H."/>
            <person name="Ohji S."/>
            <person name="Hosoyama A."/>
            <person name="Mori K."/>
            <person name="Ando K."/>
        </authorList>
    </citation>
    <scope>NUCLEOTIDE SEQUENCE [LARGE SCALE GENOMIC DNA]</scope>
    <source>
        <strain evidence="4 5">NBRC 109114</strain>
    </source>
</reference>
<evidence type="ECO:0000259" key="3">
    <source>
        <dbReference type="PROSITE" id="PS50943"/>
    </source>
</evidence>
<feature type="domain" description="HTH cro/C1-type" evidence="3">
    <location>
        <begin position="19"/>
        <end position="73"/>
    </location>
</feature>
<dbReference type="SUPFAM" id="SSF47413">
    <property type="entry name" value="lambda repressor-like DNA-binding domains"/>
    <property type="match status" value="1"/>
</dbReference>
<dbReference type="Gene3D" id="1.10.10.2910">
    <property type="match status" value="1"/>
</dbReference>
<dbReference type="SMART" id="SM00530">
    <property type="entry name" value="HTH_XRE"/>
    <property type="match status" value="1"/>
</dbReference>
<dbReference type="GO" id="GO:0003677">
    <property type="term" value="F:DNA binding"/>
    <property type="evidence" value="ECO:0007669"/>
    <property type="project" value="InterPro"/>
</dbReference>
<dbReference type="AlphaFoldDB" id="A0A5M3Q5B6"/>
<dbReference type="Proteomes" id="UP000387223">
    <property type="component" value="Unassembled WGS sequence"/>
</dbReference>
<dbReference type="EMBL" id="BGZI01000043">
    <property type="protein sequence ID" value="GBO90463.1"/>
    <property type="molecule type" value="Genomic_DNA"/>
</dbReference>
<evidence type="ECO:0000313" key="5">
    <source>
        <dbReference type="Proteomes" id="UP000387223"/>
    </source>
</evidence>
<dbReference type="InterPro" id="IPR052345">
    <property type="entry name" value="Rad_response_metalloprotease"/>
</dbReference>
<evidence type="ECO:0000256" key="1">
    <source>
        <dbReference type="ARBA" id="ARBA00007227"/>
    </source>
</evidence>
<organism evidence="4 5">
    <name type="scientific">Marinobacter salsuginis</name>
    <dbReference type="NCBI Taxonomy" id="418719"/>
    <lineage>
        <taxon>Bacteria</taxon>
        <taxon>Pseudomonadati</taxon>
        <taxon>Pseudomonadota</taxon>
        <taxon>Gammaproteobacteria</taxon>
        <taxon>Pseudomonadales</taxon>
        <taxon>Marinobacteraceae</taxon>
        <taxon>Marinobacter</taxon>
    </lineage>
</organism>
<evidence type="ECO:0000313" key="4">
    <source>
        <dbReference type="EMBL" id="GBO90463.1"/>
    </source>
</evidence>
<dbReference type="NCBIfam" id="TIGR02607">
    <property type="entry name" value="antidote_HigA"/>
    <property type="match status" value="1"/>
</dbReference>
<dbReference type="InterPro" id="IPR010982">
    <property type="entry name" value="Lambda_DNA-bd_dom_sf"/>
</dbReference>
<dbReference type="RefSeq" id="WP_136630748.1">
    <property type="nucleotide sequence ID" value="NZ_BGZI01000043.1"/>
</dbReference>
<dbReference type="PANTHER" id="PTHR43236:SF1">
    <property type="entry name" value="BLL7220 PROTEIN"/>
    <property type="match status" value="1"/>
</dbReference>
<name>A0A5M3Q5B6_9GAMM</name>
<dbReference type="Pfam" id="PF06114">
    <property type="entry name" value="Peptidase_M78"/>
    <property type="match status" value="1"/>
</dbReference>
<comment type="caution">
    <text evidence="4">The sequence shown here is derived from an EMBL/GenBank/DDBJ whole genome shotgun (WGS) entry which is preliminary data.</text>
</comment>